<dbReference type="Gene3D" id="3.40.50.620">
    <property type="entry name" value="HUPs"/>
    <property type="match status" value="1"/>
</dbReference>
<comment type="catalytic activity">
    <reaction evidence="1">
        <text>ATP + protein L-histidine = ADP + protein N-phospho-L-histidine.</text>
        <dbReference type="EC" id="2.7.13.3"/>
    </reaction>
</comment>
<evidence type="ECO:0000256" key="5">
    <source>
        <dbReference type="ARBA" id="ARBA00022553"/>
    </source>
</evidence>
<accession>A0A2X0IPD1</accession>
<gene>
    <name evidence="17" type="ORF">DN069_03620</name>
</gene>
<keyword evidence="7 15" id="KW-0812">Transmembrane</keyword>
<keyword evidence="10" id="KW-0067">ATP-binding</keyword>
<dbReference type="InterPro" id="IPR025201">
    <property type="entry name" value="KdpD_TM"/>
</dbReference>
<dbReference type="Pfam" id="PF00512">
    <property type="entry name" value="HisKA"/>
    <property type="match status" value="1"/>
</dbReference>
<proteinExistence type="predicted"/>
<evidence type="ECO:0000256" key="12">
    <source>
        <dbReference type="ARBA" id="ARBA00023012"/>
    </source>
</evidence>
<feature type="region of interest" description="Disordered" evidence="14">
    <location>
        <begin position="899"/>
        <end position="919"/>
    </location>
</feature>
<dbReference type="EMBL" id="QKYN01000014">
    <property type="protein sequence ID" value="RAG87054.1"/>
    <property type="molecule type" value="Genomic_DNA"/>
</dbReference>
<dbReference type="FunFam" id="3.40.50.300:FF:000483">
    <property type="entry name" value="Sensor histidine kinase KdpD"/>
    <property type="match status" value="1"/>
</dbReference>
<dbReference type="InterPro" id="IPR006016">
    <property type="entry name" value="UspA"/>
</dbReference>
<dbReference type="Gene3D" id="1.20.120.620">
    <property type="entry name" value="Backbone structure of the membrane domain of e. Coli histidine kinase receptor kdpd"/>
    <property type="match status" value="1"/>
</dbReference>
<evidence type="ECO:0000256" key="7">
    <source>
        <dbReference type="ARBA" id="ARBA00022692"/>
    </source>
</evidence>
<dbReference type="GO" id="GO:0005524">
    <property type="term" value="F:ATP binding"/>
    <property type="evidence" value="ECO:0007669"/>
    <property type="project" value="UniProtKB-KW"/>
</dbReference>
<evidence type="ECO:0000256" key="10">
    <source>
        <dbReference type="ARBA" id="ARBA00022840"/>
    </source>
</evidence>
<dbReference type="PRINTS" id="PR00344">
    <property type="entry name" value="BCTRLSENSOR"/>
</dbReference>
<evidence type="ECO:0000259" key="16">
    <source>
        <dbReference type="PROSITE" id="PS50109"/>
    </source>
</evidence>
<evidence type="ECO:0000256" key="2">
    <source>
        <dbReference type="ARBA" id="ARBA00004141"/>
    </source>
</evidence>
<dbReference type="SUPFAM" id="SSF55874">
    <property type="entry name" value="ATPase domain of HSP90 chaperone/DNA topoisomerase II/histidine kinase"/>
    <property type="match status" value="1"/>
</dbReference>
<dbReference type="InterPro" id="IPR003594">
    <property type="entry name" value="HATPase_dom"/>
</dbReference>
<dbReference type="PANTHER" id="PTHR45569:SF1">
    <property type="entry name" value="SENSOR PROTEIN KDPD"/>
    <property type="match status" value="1"/>
</dbReference>
<dbReference type="GO" id="GO:0005737">
    <property type="term" value="C:cytoplasm"/>
    <property type="evidence" value="ECO:0007669"/>
    <property type="project" value="UniProtKB-ARBA"/>
</dbReference>
<dbReference type="Proteomes" id="UP000248889">
    <property type="component" value="Unassembled WGS sequence"/>
</dbReference>
<dbReference type="InterPro" id="IPR003661">
    <property type="entry name" value="HisK_dim/P_dom"/>
</dbReference>
<keyword evidence="11 15" id="KW-1133">Transmembrane helix</keyword>
<dbReference type="CDD" id="cd00082">
    <property type="entry name" value="HisKA"/>
    <property type="match status" value="1"/>
</dbReference>
<evidence type="ECO:0000256" key="3">
    <source>
        <dbReference type="ARBA" id="ARBA00004236"/>
    </source>
</evidence>
<keyword evidence="12" id="KW-0902">Two-component regulatory system</keyword>
<feature type="transmembrane region" description="Helical" evidence="15">
    <location>
        <begin position="539"/>
        <end position="559"/>
    </location>
</feature>
<dbReference type="InterPro" id="IPR036097">
    <property type="entry name" value="HisK_dim/P_sf"/>
</dbReference>
<dbReference type="InterPro" id="IPR038318">
    <property type="entry name" value="KdpD_sf"/>
</dbReference>
<feature type="domain" description="Histidine kinase" evidence="16">
    <location>
        <begin position="684"/>
        <end position="896"/>
    </location>
</feature>
<evidence type="ECO:0000256" key="15">
    <source>
        <dbReference type="SAM" id="Phobius"/>
    </source>
</evidence>
<dbReference type="AlphaFoldDB" id="A0A2X0IPD1"/>
<keyword evidence="18" id="KW-1185">Reference proteome</keyword>
<evidence type="ECO:0000256" key="14">
    <source>
        <dbReference type="SAM" id="MobiDB-lite"/>
    </source>
</evidence>
<dbReference type="SMART" id="SM00387">
    <property type="entry name" value="HATPase_c"/>
    <property type="match status" value="1"/>
</dbReference>
<dbReference type="Gene3D" id="1.10.287.130">
    <property type="match status" value="1"/>
</dbReference>
<evidence type="ECO:0000256" key="1">
    <source>
        <dbReference type="ARBA" id="ARBA00000085"/>
    </source>
</evidence>
<dbReference type="EC" id="2.7.13.3" evidence="4"/>
<feature type="compositionally biased region" description="Polar residues" evidence="14">
    <location>
        <begin position="910"/>
        <end position="919"/>
    </location>
</feature>
<dbReference type="FunFam" id="3.40.50.620:FF:000112">
    <property type="entry name" value="Sensor histidine kinase KdpD"/>
    <property type="match status" value="1"/>
</dbReference>
<evidence type="ECO:0000256" key="9">
    <source>
        <dbReference type="ARBA" id="ARBA00022777"/>
    </source>
</evidence>
<dbReference type="CDD" id="cd00075">
    <property type="entry name" value="HATPase"/>
    <property type="match status" value="1"/>
</dbReference>
<dbReference type="GO" id="GO:0005886">
    <property type="term" value="C:plasma membrane"/>
    <property type="evidence" value="ECO:0007669"/>
    <property type="project" value="UniProtKB-SubCell"/>
</dbReference>
<organism evidence="17 18">
    <name type="scientific">Streptacidiphilus pinicola</name>
    <dbReference type="NCBI Taxonomy" id="2219663"/>
    <lineage>
        <taxon>Bacteria</taxon>
        <taxon>Bacillati</taxon>
        <taxon>Actinomycetota</taxon>
        <taxon>Actinomycetes</taxon>
        <taxon>Kitasatosporales</taxon>
        <taxon>Streptomycetaceae</taxon>
        <taxon>Streptacidiphilus</taxon>
    </lineage>
</organism>
<evidence type="ECO:0000256" key="11">
    <source>
        <dbReference type="ARBA" id="ARBA00022989"/>
    </source>
</evidence>
<dbReference type="PROSITE" id="PS50109">
    <property type="entry name" value="HIS_KIN"/>
    <property type="match status" value="1"/>
</dbReference>
<sequence>MPPDRLPRRVSGRRPRARPRAHRARPSECTPTEVRPRRARGRTVATRPAPHRGPENGVEVVASPTPQSPARKGGRCRGILKVFLGSAPGVGKTYKMLDEAHRRAERGTDVVVAFVETHGRPRTAQMLEGLDVLPRLEREYRGARFTELDTDAVIARRPEVAVVDELPHTNIPGGRHTKRWQDIDDILDAGIDVLTTVNVQHLESLNDVVQKITGVPQRETVPDEVVRRADQIELVDMAPEGLRRRMAHGSVYAAEKVDAALSNYFRVGNLTALRELALLWLAGRVDEGLRRYRAEHDIRKVWETRETVVVALTGGPEGETLIRRAARIADRAGSDSLLAVHVARSDGLADANPAALAAQRQLVEQLGGTFHSVVGDNIPVALLDFARASNATQLVLGTSRRSALRRALTAGRGIGETTIELSGDIDVHMVTHEQSGRARLPFVTKTNQATPEGRSKARRWAGLVSGLLLPPLLTLVLTQTRGAVNLTSDTLLFLALVVGISLLGGIASALVASLVASVLLNYYFIPPIHEFTIAQPNNVLALGVFAIVAIVVAGIVDTARKLSRRAARATAEAETLSALAGSVLRGDQAIPALLDRLRETFGMDSVELVDGVPQPEAGVEVMPLGSDAALVLHGRPLPASDRRVLAAFAAHVQVALERTRLAEVAAEVEPVKAADRLRTALLAAVSHDLRTPLAVALASVSSLRSDDVEFTAEEQADLLLTAEESLGRLSSLVENLLDMSRLQAGALTLDLGPTALEDVWSGALGSLAAPPEPVEVHGLDQVPPVLADGPLLERVVANLVSNAMRHAPGSPLLVSASALGDLVQIRVVDRGPGLPEDARERVFQPFQRLGDTDNINGVGLGLALARGLTEAMGGTLTPEDTPGGGLTMVLTLPAHLLDDEEELPVPNGLDQASLSEEMH</sequence>
<protein>
    <recommendedName>
        <fullName evidence="4">histidine kinase</fullName>
        <ecNumber evidence="4">2.7.13.3</ecNumber>
    </recommendedName>
</protein>
<dbReference type="InterPro" id="IPR027417">
    <property type="entry name" value="P-loop_NTPase"/>
</dbReference>
<dbReference type="OrthoDB" id="9806130at2"/>
<feature type="transmembrane region" description="Helical" evidence="15">
    <location>
        <begin position="460"/>
        <end position="478"/>
    </location>
</feature>
<evidence type="ECO:0000313" key="17">
    <source>
        <dbReference type="EMBL" id="RAG87054.1"/>
    </source>
</evidence>
<name>A0A2X0IPD1_9ACTN</name>
<dbReference type="Gene3D" id="3.30.565.10">
    <property type="entry name" value="Histidine kinase-like ATPase, C-terminal domain"/>
    <property type="match status" value="1"/>
</dbReference>
<dbReference type="SUPFAM" id="SSF52402">
    <property type="entry name" value="Adenine nucleotide alpha hydrolases-like"/>
    <property type="match status" value="1"/>
</dbReference>
<dbReference type="InterPro" id="IPR003852">
    <property type="entry name" value="Sig_transdc_His_kinase_KdpD_N"/>
</dbReference>
<dbReference type="InterPro" id="IPR005467">
    <property type="entry name" value="His_kinase_dom"/>
</dbReference>
<dbReference type="SUPFAM" id="SSF47384">
    <property type="entry name" value="Homodimeric domain of signal transducing histidine kinase"/>
    <property type="match status" value="1"/>
</dbReference>
<comment type="subcellular location">
    <subcellularLocation>
        <location evidence="3">Cell membrane</location>
    </subcellularLocation>
    <subcellularLocation>
        <location evidence="2">Membrane</location>
        <topology evidence="2">Multi-pass membrane protein</topology>
    </subcellularLocation>
</comment>
<dbReference type="Pfam" id="PF00582">
    <property type="entry name" value="Usp"/>
    <property type="match status" value="1"/>
</dbReference>
<dbReference type="Pfam" id="PF13493">
    <property type="entry name" value="DUF4118"/>
    <property type="match status" value="1"/>
</dbReference>
<feature type="compositionally biased region" description="Basic residues" evidence="14">
    <location>
        <begin position="8"/>
        <end position="24"/>
    </location>
</feature>
<keyword evidence="5" id="KW-0597">Phosphoprotein</keyword>
<comment type="caution">
    <text evidence="17">The sequence shown here is derived from an EMBL/GenBank/DDBJ whole genome shotgun (WGS) entry which is preliminary data.</text>
</comment>
<dbReference type="InterPro" id="IPR004358">
    <property type="entry name" value="Sig_transdc_His_kin-like_C"/>
</dbReference>
<evidence type="ECO:0000256" key="4">
    <source>
        <dbReference type="ARBA" id="ARBA00012438"/>
    </source>
</evidence>
<feature type="transmembrane region" description="Helical" evidence="15">
    <location>
        <begin position="490"/>
        <end position="519"/>
    </location>
</feature>
<dbReference type="Gene3D" id="3.40.50.300">
    <property type="entry name" value="P-loop containing nucleotide triphosphate hydrolases"/>
    <property type="match status" value="1"/>
</dbReference>
<dbReference type="GO" id="GO:0000155">
    <property type="term" value="F:phosphorelay sensor kinase activity"/>
    <property type="evidence" value="ECO:0007669"/>
    <property type="project" value="InterPro"/>
</dbReference>
<evidence type="ECO:0000256" key="6">
    <source>
        <dbReference type="ARBA" id="ARBA00022679"/>
    </source>
</evidence>
<keyword evidence="8" id="KW-0547">Nucleotide-binding</keyword>
<evidence type="ECO:0000256" key="13">
    <source>
        <dbReference type="ARBA" id="ARBA00023136"/>
    </source>
</evidence>
<keyword evidence="13 15" id="KW-0472">Membrane</keyword>
<dbReference type="InterPro" id="IPR052023">
    <property type="entry name" value="Histidine_kinase_KdpD"/>
</dbReference>
<feature type="region of interest" description="Disordered" evidence="14">
    <location>
        <begin position="1"/>
        <end position="74"/>
    </location>
</feature>
<dbReference type="InterPro" id="IPR036890">
    <property type="entry name" value="HATPase_C_sf"/>
</dbReference>
<keyword evidence="9 17" id="KW-0418">Kinase</keyword>
<dbReference type="SMART" id="SM00388">
    <property type="entry name" value="HisKA"/>
    <property type="match status" value="1"/>
</dbReference>
<dbReference type="Pfam" id="PF02702">
    <property type="entry name" value="KdpD"/>
    <property type="match status" value="1"/>
</dbReference>
<reference evidence="17 18" key="1">
    <citation type="submission" date="2018-06" db="EMBL/GenBank/DDBJ databases">
        <title>Streptacidiphilus pinicola sp. nov., isolated from pine grove soil.</title>
        <authorList>
            <person name="Roh S.G."/>
            <person name="Park S."/>
            <person name="Kim M.-K."/>
            <person name="Yun B.-R."/>
            <person name="Park J."/>
            <person name="Kim M.J."/>
            <person name="Kim Y.S."/>
            <person name="Kim S.B."/>
        </authorList>
    </citation>
    <scope>NUCLEOTIDE SEQUENCE [LARGE SCALE GENOMIC DNA]</scope>
    <source>
        <strain evidence="17 18">MMS16-CNU450</strain>
    </source>
</reference>
<evidence type="ECO:0000256" key="8">
    <source>
        <dbReference type="ARBA" id="ARBA00022741"/>
    </source>
</evidence>
<dbReference type="InterPro" id="IPR014729">
    <property type="entry name" value="Rossmann-like_a/b/a_fold"/>
</dbReference>
<keyword evidence="6" id="KW-0808">Transferase</keyword>
<dbReference type="Pfam" id="PF02518">
    <property type="entry name" value="HATPase_c"/>
    <property type="match status" value="1"/>
</dbReference>
<evidence type="ECO:0000313" key="18">
    <source>
        <dbReference type="Proteomes" id="UP000248889"/>
    </source>
</evidence>
<dbReference type="PANTHER" id="PTHR45569">
    <property type="entry name" value="SENSOR PROTEIN KDPD"/>
    <property type="match status" value="1"/>
</dbReference>